<keyword evidence="3" id="KW-1185">Reference proteome</keyword>
<dbReference type="AlphaFoldDB" id="A0AA36F9M3"/>
<accession>A0AA36F9M3</accession>
<evidence type="ECO:0000313" key="3">
    <source>
        <dbReference type="Proteomes" id="UP001162480"/>
    </source>
</evidence>
<name>A0AA36F9M3_OCTVU</name>
<evidence type="ECO:0000256" key="1">
    <source>
        <dbReference type="SAM" id="Phobius"/>
    </source>
</evidence>
<keyword evidence="1" id="KW-0472">Membrane</keyword>
<feature type="transmembrane region" description="Helical" evidence="1">
    <location>
        <begin position="20"/>
        <end position="39"/>
    </location>
</feature>
<sequence length="70" mass="7541">MILDGSDVGVNVCKCRSQNYLHNLISHMVLKLMVFAILVKGGIQSFDLILDIFVSISDAFSDHSNGSGGV</sequence>
<organism evidence="2 3">
    <name type="scientific">Octopus vulgaris</name>
    <name type="common">Common octopus</name>
    <dbReference type="NCBI Taxonomy" id="6645"/>
    <lineage>
        <taxon>Eukaryota</taxon>
        <taxon>Metazoa</taxon>
        <taxon>Spiralia</taxon>
        <taxon>Lophotrochozoa</taxon>
        <taxon>Mollusca</taxon>
        <taxon>Cephalopoda</taxon>
        <taxon>Coleoidea</taxon>
        <taxon>Octopodiformes</taxon>
        <taxon>Octopoda</taxon>
        <taxon>Incirrata</taxon>
        <taxon>Octopodidae</taxon>
        <taxon>Octopus</taxon>
    </lineage>
</organism>
<dbReference type="EMBL" id="OX597823">
    <property type="protein sequence ID" value="CAI9729562.1"/>
    <property type="molecule type" value="Genomic_DNA"/>
</dbReference>
<keyword evidence="1" id="KW-1133">Transmembrane helix</keyword>
<reference evidence="2" key="1">
    <citation type="submission" date="2023-08" db="EMBL/GenBank/DDBJ databases">
        <authorList>
            <person name="Alioto T."/>
            <person name="Alioto T."/>
            <person name="Gomez Garrido J."/>
        </authorList>
    </citation>
    <scope>NUCLEOTIDE SEQUENCE</scope>
</reference>
<evidence type="ECO:0000313" key="2">
    <source>
        <dbReference type="EMBL" id="CAI9729562.1"/>
    </source>
</evidence>
<keyword evidence="1" id="KW-0812">Transmembrane</keyword>
<dbReference type="Proteomes" id="UP001162480">
    <property type="component" value="Chromosome 10"/>
</dbReference>
<proteinExistence type="predicted"/>
<protein>
    <submittedName>
        <fullName evidence="2">Uncharacterized protein</fullName>
    </submittedName>
</protein>
<gene>
    <name evidence="2" type="ORF">OCTVUL_1B026747</name>
</gene>